<organism evidence="1 2">
    <name type="scientific">Melastoma candidum</name>
    <dbReference type="NCBI Taxonomy" id="119954"/>
    <lineage>
        <taxon>Eukaryota</taxon>
        <taxon>Viridiplantae</taxon>
        <taxon>Streptophyta</taxon>
        <taxon>Embryophyta</taxon>
        <taxon>Tracheophyta</taxon>
        <taxon>Spermatophyta</taxon>
        <taxon>Magnoliopsida</taxon>
        <taxon>eudicotyledons</taxon>
        <taxon>Gunneridae</taxon>
        <taxon>Pentapetalae</taxon>
        <taxon>rosids</taxon>
        <taxon>malvids</taxon>
        <taxon>Myrtales</taxon>
        <taxon>Melastomataceae</taxon>
        <taxon>Melastomatoideae</taxon>
        <taxon>Melastomateae</taxon>
        <taxon>Melastoma</taxon>
    </lineage>
</organism>
<evidence type="ECO:0000313" key="1">
    <source>
        <dbReference type="EMBL" id="KAI4365255.1"/>
    </source>
</evidence>
<evidence type="ECO:0000313" key="2">
    <source>
        <dbReference type="Proteomes" id="UP001057402"/>
    </source>
</evidence>
<gene>
    <name evidence="1" type="ORF">MLD38_021254</name>
</gene>
<protein>
    <submittedName>
        <fullName evidence="1">Uncharacterized protein</fullName>
    </submittedName>
</protein>
<dbReference type="EMBL" id="CM042885">
    <property type="protein sequence ID" value="KAI4365255.1"/>
    <property type="molecule type" value="Genomic_DNA"/>
</dbReference>
<reference evidence="2" key="1">
    <citation type="journal article" date="2023" name="Front. Plant Sci.">
        <title>Chromosomal-level genome assembly of Melastoma candidum provides insights into trichome evolution.</title>
        <authorList>
            <person name="Zhong Y."/>
            <person name="Wu W."/>
            <person name="Sun C."/>
            <person name="Zou P."/>
            <person name="Liu Y."/>
            <person name="Dai S."/>
            <person name="Zhou R."/>
        </authorList>
    </citation>
    <scope>NUCLEOTIDE SEQUENCE [LARGE SCALE GENOMIC DNA]</scope>
</reference>
<name>A0ACB9QIX4_9MYRT</name>
<sequence>MSPLPFIPPPLPSFVSPPPKDSFNSIQRLKFLQTKVNMQMAAIHDDDEAAAAAAGGGGNIIPPSHFNPRELAMMNHMVMVGGTSFPAPPTPTPNSLPFSAADSGLTTTNNMPSSRKRSRDDCYPFPNHSPLVPFGYRYHNYDGSIGAGCASQRIKSMTTPPRFEQEAALLMQRELDSLIAQHRLRAELLELARQQAKALASAIRGAFATKLREKEEEIQRVAKLNWGLQERVRSLCAENQLWMGLAQSNEAAANSLRTDLERVLAGTTGGVEDNNGNIPAAAAERGDEAGGDAESCCGSNEEEEEEEERRRCKVCEGWLEETSEGVVMMPCRHVLMQCKRCNGGSSRQSCPVCGSQITATLHVHLPPN</sequence>
<accession>A0ACB9QIX4</accession>
<comment type="caution">
    <text evidence="1">The sequence shown here is derived from an EMBL/GenBank/DDBJ whole genome shotgun (WGS) entry which is preliminary data.</text>
</comment>
<proteinExistence type="predicted"/>
<dbReference type="Proteomes" id="UP001057402">
    <property type="component" value="Chromosome 6"/>
</dbReference>
<keyword evidence="2" id="KW-1185">Reference proteome</keyword>